<proteinExistence type="predicted"/>
<evidence type="ECO:0000259" key="1">
    <source>
        <dbReference type="Pfam" id="PF20263"/>
    </source>
</evidence>
<evidence type="ECO:0000313" key="2">
    <source>
        <dbReference type="EMBL" id="KAF2849614.1"/>
    </source>
</evidence>
<organism evidence="2 3">
    <name type="scientific">Plenodomus tracheiphilus IPT5</name>
    <dbReference type="NCBI Taxonomy" id="1408161"/>
    <lineage>
        <taxon>Eukaryota</taxon>
        <taxon>Fungi</taxon>
        <taxon>Dikarya</taxon>
        <taxon>Ascomycota</taxon>
        <taxon>Pezizomycotina</taxon>
        <taxon>Dothideomycetes</taxon>
        <taxon>Pleosporomycetidae</taxon>
        <taxon>Pleosporales</taxon>
        <taxon>Pleosporineae</taxon>
        <taxon>Leptosphaeriaceae</taxon>
        <taxon>Plenodomus</taxon>
    </lineage>
</organism>
<dbReference type="EMBL" id="MU006310">
    <property type="protein sequence ID" value="KAF2849614.1"/>
    <property type="molecule type" value="Genomic_DNA"/>
</dbReference>
<evidence type="ECO:0000313" key="3">
    <source>
        <dbReference type="Proteomes" id="UP000799423"/>
    </source>
</evidence>
<gene>
    <name evidence="2" type="ORF">T440DRAFT_122228</name>
</gene>
<sequence length="447" mass="51430">MPPPTPVAPSASRLRPVHLLRALLREATYLPDAPARTYFRRYIVSRFKAYQPKQSATASFDVQAVERYRHRSFKRRKIAVINERTRPLLKKGQKGLNFLRRANLGERECLLTTLFFTYGRMGRRKYLLLEGLLRPDPLMGDDAAPSPPHPQGPSPLQKLYHSDKRYLQFFDAPKPKSSTEYSIGISDQYSRLRTVVKTQHAKGISISRQLKRADMVTSIRNVWERPMPIRRARNNVKRWYAETMTRLMPPLPHDEWDLLSAMAAGQKKVSFAKRRTRVGASDAASPTDEQSAWELLEAGLAMDRPSRADRPMGMHRPHNITTKFMRRLYSRVFALSCKLEYDDERKQWNAIWGESKNTITPKIYSVPTDASLFEGVDNAGRLPISPKKVHTQPGLRPRDAHGDLVRFPFYADYLPVEHPLRKSLDEWKEKRDTFAAGSAVGGEQRRP</sequence>
<protein>
    <recommendedName>
        <fullName evidence="1">LYR motif-containing protein Cup1-like N-terminal domain-containing protein</fullName>
    </recommendedName>
</protein>
<dbReference type="AlphaFoldDB" id="A0A6A7B353"/>
<keyword evidence="3" id="KW-1185">Reference proteome</keyword>
<reference evidence="2" key="1">
    <citation type="submission" date="2020-01" db="EMBL/GenBank/DDBJ databases">
        <authorList>
            <consortium name="DOE Joint Genome Institute"/>
            <person name="Haridas S."/>
            <person name="Albert R."/>
            <person name="Binder M."/>
            <person name="Bloem J."/>
            <person name="Labutti K."/>
            <person name="Salamov A."/>
            <person name="Andreopoulos B."/>
            <person name="Baker S.E."/>
            <person name="Barry K."/>
            <person name="Bills G."/>
            <person name="Bluhm B.H."/>
            <person name="Cannon C."/>
            <person name="Castanera R."/>
            <person name="Culley D.E."/>
            <person name="Daum C."/>
            <person name="Ezra D."/>
            <person name="Gonzalez J.B."/>
            <person name="Henrissat B."/>
            <person name="Kuo A."/>
            <person name="Liang C."/>
            <person name="Lipzen A."/>
            <person name="Lutzoni F."/>
            <person name="Magnuson J."/>
            <person name="Mondo S."/>
            <person name="Nolan M."/>
            <person name="Ohm R."/>
            <person name="Pangilinan J."/>
            <person name="Park H.-J."/>
            <person name="Ramirez L."/>
            <person name="Alfaro M."/>
            <person name="Sun H."/>
            <person name="Tritt A."/>
            <person name="Yoshinaga Y."/>
            <person name="Zwiers L.-H."/>
            <person name="Turgeon B.G."/>
            <person name="Goodwin S.B."/>
            <person name="Spatafora J.W."/>
            <person name="Crous P.W."/>
            <person name="Grigoriev I.V."/>
        </authorList>
    </citation>
    <scope>NUCLEOTIDE SEQUENCE</scope>
    <source>
        <strain evidence="2">IPT5</strain>
    </source>
</reference>
<feature type="domain" description="LYR motif-containing protein Cup1-like N-terminal" evidence="1">
    <location>
        <begin position="19"/>
        <end position="129"/>
    </location>
</feature>
<dbReference type="InterPro" id="IPR046896">
    <property type="entry name" value="Cup1-like_N"/>
</dbReference>
<dbReference type="Proteomes" id="UP000799423">
    <property type="component" value="Unassembled WGS sequence"/>
</dbReference>
<dbReference type="Pfam" id="PF20263">
    <property type="entry name" value="LYRM2-like"/>
    <property type="match status" value="1"/>
</dbReference>
<dbReference type="CDD" id="cd20273">
    <property type="entry name" value="Complex1_LYR_unchar"/>
    <property type="match status" value="1"/>
</dbReference>
<dbReference type="OrthoDB" id="5521299at2759"/>
<name>A0A6A7B353_9PLEO</name>
<accession>A0A6A7B353</accession>